<feature type="transmembrane region" description="Helical" evidence="1">
    <location>
        <begin position="12"/>
        <end position="32"/>
    </location>
</feature>
<evidence type="ECO:0000256" key="1">
    <source>
        <dbReference type="SAM" id="Phobius"/>
    </source>
</evidence>
<comment type="caution">
    <text evidence="2">The sequence shown here is derived from an EMBL/GenBank/DDBJ whole genome shotgun (WGS) entry which is preliminary data.</text>
</comment>
<keyword evidence="3" id="KW-1185">Reference proteome</keyword>
<name>A0A9P8YDA2_9PEZI</name>
<keyword evidence="1" id="KW-0812">Transmembrane</keyword>
<protein>
    <submittedName>
        <fullName evidence="2">Uncharacterized protein</fullName>
    </submittedName>
</protein>
<evidence type="ECO:0000313" key="3">
    <source>
        <dbReference type="Proteomes" id="UP000756346"/>
    </source>
</evidence>
<reference evidence="2" key="1">
    <citation type="journal article" date="2021" name="Nat. Commun.">
        <title>Genetic determinants of endophytism in the Arabidopsis root mycobiome.</title>
        <authorList>
            <person name="Mesny F."/>
            <person name="Miyauchi S."/>
            <person name="Thiergart T."/>
            <person name="Pickel B."/>
            <person name="Atanasova L."/>
            <person name="Karlsson M."/>
            <person name="Huettel B."/>
            <person name="Barry K.W."/>
            <person name="Haridas S."/>
            <person name="Chen C."/>
            <person name="Bauer D."/>
            <person name="Andreopoulos W."/>
            <person name="Pangilinan J."/>
            <person name="LaButti K."/>
            <person name="Riley R."/>
            <person name="Lipzen A."/>
            <person name="Clum A."/>
            <person name="Drula E."/>
            <person name="Henrissat B."/>
            <person name="Kohler A."/>
            <person name="Grigoriev I.V."/>
            <person name="Martin F.M."/>
            <person name="Hacquard S."/>
        </authorList>
    </citation>
    <scope>NUCLEOTIDE SEQUENCE</scope>
    <source>
        <strain evidence="2">MPI-CAGE-CH-0230</strain>
    </source>
</reference>
<dbReference type="GeneID" id="70187997"/>
<proteinExistence type="predicted"/>
<dbReference type="OrthoDB" id="10446176at2759"/>
<dbReference type="Proteomes" id="UP000756346">
    <property type="component" value="Unassembled WGS sequence"/>
</dbReference>
<keyword evidence="1" id="KW-1133">Transmembrane helix</keyword>
<gene>
    <name evidence="2" type="ORF">B0I36DRAFT_361231</name>
</gene>
<accession>A0A9P8YDA2</accession>
<organism evidence="2 3">
    <name type="scientific">Microdochium trichocladiopsis</name>
    <dbReference type="NCBI Taxonomy" id="1682393"/>
    <lineage>
        <taxon>Eukaryota</taxon>
        <taxon>Fungi</taxon>
        <taxon>Dikarya</taxon>
        <taxon>Ascomycota</taxon>
        <taxon>Pezizomycotina</taxon>
        <taxon>Sordariomycetes</taxon>
        <taxon>Xylariomycetidae</taxon>
        <taxon>Xylariales</taxon>
        <taxon>Microdochiaceae</taxon>
        <taxon>Microdochium</taxon>
    </lineage>
</organism>
<sequence length="73" mass="7871">MSLASDNIFKMHFTNFVLMAVSAIFVAATPIAEPGVPEFYNGEKLVARQIWCTACKNGGQTCCSAVQCGQYSC</sequence>
<keyword evidence="1" id="KW-0472">Membrane</keyword>
<dbReference type="EMBL" id="JAGTJQ010000003">
    <property type="protein sequence ID" value="KAH7035919.1"/>
    <property type="molecule type" value="Genomic_DNA"/>
</dbReference>
<dbReference type="AlphaFoldDB" id="A0A9P8YDA2"/>
<dbReference type="RefSeq" id="XP_046016012.1">
    <property type="nucleotide sequence ID" value="XM_046158451.1"/>
</dbReference>
<evidence type="ECO:0000313" key="2">
    <source>
        <dbReference type="EMBL" id="KAH7035919.1"/>
    </source>
</evidence>